<evidence type="ECO:0000256" key="1">
    <source>
        <dbReference type="SAM" id="MobiDB-lite"/>
    </source>
</evidence>
<dbReference type="AlphaFoldDB" id="A0A484FPZ0"/>
<dbReference type="EMBL" id="AMCV02000018">
    <property type="protein sequence ID" value="TDZ19896.1"/>
    <property type="molecule type" value="Genomic_DNA"/>
</dbReference>
<sequence length="123" mass="13373">MASATNTTGRPPASTASGNNDVESKEGDWSKYGYVTRIINDREKTTTSRPIATDGRTTFYTVSNAAPRIFHRDDHRDDAGYCNVWSDPKVDIAPKGSVESRTKLCRRPGDGATLLGSSFANSQ</sequence>
<reference evidence="3" key="1">
    <citation type="journal article" date="2013" name="New Phytol.">
        <title>Comparative genomic and transcriptomic analyses reveal the hemibiotrophic stage shift of Colletotrichum fungi.</title>
        <authorList>
            <person name="Gan P."/>
            <person name="Ikeda K."/>
            <person name="Irieda H."/>
            <person name="Narusaka M."/>
            <person name="O'Connell R.J."/>
            <person name="Narusaka Y."/>
            <person name="Takano Y."/>
            <person name="Kubo Y."/>
            <person name="Shirasu K."/>
        </authorList>
    </citation>
    <scope>NUCLEOTIDE SEQUENCE [LARGE SCALE GENOMIC DNA]</scope>
    <source>
        <strain evidence="3">104-T / ATCC 96160 / CBS 514.97 / LARS 414 / MAFF 240422</strain>
    </source>
</reference>
<feature type="region of interest" description="Disordered" evidence="1">
    <location>
        <begin position="1"/>
        <end position="27"/>
    </location>
</feature>
<reference evidence="3" key="2">
    <citation type="journal article" date="2019" name="Mol. Plant Microbe Interact.">
        <title>Genome sequence resources for four phytopathogenic fungi from the Colletotrichum orbiculare species complex.</title>
        <authorList>
            <person name="Gan P."/>
            <person name="Tsushima A."/>
            <person name="Narusaka M."/>
            <person name="Narusaka Y."/>
            <person name="Takano Y."/>
            <person name="Kubo Y."/>
            <person name="Shirasu K."/>
        </authorList>
    </citation>
    <scope>GENOME REANNOTATION</scope>
    <source>
        <strain evidence="3">104-T / ATCC 96160 / CBS 514.97 / LARS 414 / MAFF 240422</strain>
    </source>
</reference>
<dbReference type="Proteomes" id="UP000014480">
    <property type="component" value="Unassembled WGS sequence"/>
</dbReference>
<organism evidence="2 3">
    <name type="scientific">Colletotrichum orbiculare (strain 104-T / ATCC 96160 / CBS 514.97 / LARS 414 / MAFF 240422)</name>
    <name type="common">Cucumber anthracnose fungus</name>
    <name type="synonym">Colletotrichum lagenarium</name>
    <dbReference type="NCBI Taxonomy" id="1213857"/>
    <lineage>
        <taxon>Eukaryota</taxon>
        <taxon>Fungi</taxon>
        <taxon>Dikarya</taxon>
        <taxon>Ascomycota</taxon>
        <taxon>Pezizomycotina</taxon>
        <taxon>Sordariomycetes</taxon>
        <taxon>Hypocreomycetidae</taxon>
        <taxon>Glomerellales</taxon>
        <taxon>Glomerellaceae</taxon>
        <taxon>Colletotrichum</taxon>
        <taxon>Colletotrichum orbiculare species complex</taxon>
    </lineage>
</organism>
<accession>A0A484FPZ0</accession>
<evidence type="ECO:0000313" key="2">
    <source>
        <dbReference type="EMBL" id="TDZ19896.1"/>
    </source>
</evidence>
<gene>
    <name evidence="2" type="ORF">Cob_v006983</name>
</gene>
<feature type="compositionally biased region" description="Polar residues" evidence="1">
    <location>
        <begin position="1"/>
        <end position="21"/>
    </location>
</feature>
<keyword evidence="3" id="KW-1185">Reference proteome</keyword>
<name>A0A484FPZ0_COLOR</name>
<proteinExistence type="predicted"/>
<protein>
    <submittedName>
        <fullName evidence="2">Uncharacterized protein</fullName>
    </submittedName>
</protein>
<comment type="caution">
    <text evidence="2">The sequence shown here is derived from an EMBL/GenBank/DDBJ whole genome shotgun (WGS) entry which is preliminary data.</text>
</comment>
<evidence type="ECO:0000313" key="3">
    <source>
        <dbReference type="Proteomes" id="UP000014480"/>
    </source>
</evidence>